<name>A0A7W5G1S4_9HYPH</name>
<sequence>MIPSTVRHDGLDMRLMFDLDPHVSISETDVGSSIF</sequence>
<dbReference type="AlphaFoldDB" id="A0A7W5G1S4"/>
<proteinExistence type="predicted"/>
<keyword evidence="2" id="KW-1185">Reference proteome</keyword>
<protein>
    <submittedName>
        <fullName evidence="1">Uncharacterized protein</fullName>
    </submittedName>
</protein>
<comment type="caution">
    <text evidence="1">The sequence shown here is derived from an EMBL/GenBank/DDBJ whole genome shotgun (WGS) entry which is preliminary data.</text>
</comment>
<gene>
    <name evidence="1" type="ORF">FHS26_005255</name>
</gene>
<accession>A0A7W5G1S4</accession>
<dbReference type="EMBL" id="JACHXH010000022">
    <property type="protein sequence ID" value="MBB3137493.1"/>
    <property type="molecule type" value="Genomic_DNA"/>
</dbReference>
<evidence type="ECO:0000313" key="2">
    <source>
        <dbReference type="Proteomes" id="UP000518315"/>
    </source>
</evidence>
<evidence type="ECO:0000313" key="1">
    <source>
        <dbReference type="EMBL" id="MBB3137493.1"/>
    </source>
</evidence>
<dbReference type="Proteomes" id="UP000518315">
    <property type="component" value="Unassembled WGS sequence"/>
</dbReference>
<organism evidence="1 2">
    <name type="scientific">Rhizobium pisi</name>
    <dbReference type="NCBI Taxonomy" id="574561"/>
    <lineage>
        <taxon>Bacteria</taxon>
        <taxon>Pseudomonadati</taxon>
        <taxon>Pseudomonadota</taxon>
        <taxon>Alphaproteobacteria</taxon>
        <taxon>Hyphomicrobiales</taxon>
        <taxon>Rhizobiaceae</taxon>
        <taxon>Rhizobium/Agrobacterium group</taxon>
        <taxon>Rhizobium</taxon>
    </lineage>
</organism>
<reference evidence="1 2" key="1">
    <citation type="submission" date="2020-08" db="EMBL/GenBank/DDBJ databases">
        <title>Genomic Encyclopedia of Type Strains, Phase III (KMG-III): the genomes of soil and plant-associated and newly described type strains.</title>
        <authorList>
            <person name="Whitman W."/>
        </authorList>
    </citation>
    <scope>NUCLEOTIDE SEQUENCE [LARGE SCALE GENOMIC DNA]</scope>
    <source>
        <strain evidence="1 2">CECT 4113</strain>
    </source>
</reference>